<reference evidence="1 2" key="1">
    <citation type="submission" date="2012-05" db="EMBL/GenBank/DDBJ databases">
        <authorList>
            <person name="Weinstock G."/>
            <person name="Sodergren E."/>
            <person name="Lobos E.A."/>
            <person name="Fulton L."/>
            <person name="Fulton R."/>
            <person name="Courtney L."/>
            <person name="Fronick C."/>
            <person name="O'Laughlin M."/>
            <person name="Godfrey J."/>
            <person name="Wilson R.M."/>
            <person name="Miner T."/>
            <person name="Farmer C."/>
            <person name="Delehaunty K."/>
            <person name="Cordes M."/>
            <person name="Minx P."/>
            <person name="Tomlinson C."/>
            <person name="Chen J."/>
            <person name="Wollam A."/>
            <person name="Pepin K.H."/>
            <person name="Bhonagiri V."/>
            <person name="Zhang X."/>
            <person name="Suruliraj S."/>
            <person name="Warren W."/>
            <person name="Mitreva M."/>
            <person name="Mardis E.R."/>
            <person name="Wilson R.K."/>
        </authorList>
    </citation>
    <scope>NUCLEOTIDE SEQUENCE [LARGE SCALE GENOMIC DNA]</scope>
    <source>
        <strain evidence="1 2">F0037</strain>
    </source>
</reference>
<dbReference type="EMBL" id="AMEQ01000012">
    <property type="protein sequence ID" value="EKY02598.1"/>
    <property type="molecule type" value="Genomic_DNA"/>
</dbReference>
<organism evidence="1 2">
    <name type="scientific">Porphyromonas catoniae F0037</name>
    <dbReference type="NCBI Taxonomy" id="1127696"/>
    <lineage>
        <taxon>Bacteria</taxon>
        <taxon>Pseudomonadati</taxon>
        <taxon>Bacteroidota</taxon>
        <taxon>Bacteroidia</taxon>
        <taxon>Bacteroidales</taxon>
        <taxon>Porphyromonadaceae</taxon>
        <taxon>Porphyromonas</taxon>
    </lineage>
</organism>
<dbReference type="Proteomes" id="UP000010408">
    <property type="component" value="Unassembled WGS sequence"/>
</dbReference>
<evidence type="ECO:0000313" key="1">
    <source>
        <dbReference type="EMBL" id="EKY02598.1"/>
    </source>
</evidence>
<protein>
    <submittedName>
        <fullName evidence="1">Uncharacterized protein</fullName>
    </submittedName>
</protein>
<evidence type="ECO:0000313" key="2">
    <source>
        <dbReference type="Proteomes" id="UP000010408"/>
    </source>
</evidence>
<sequence length="45" mass="5318">MVSCYRLFTSLVFRVFVKGRGIRYTEEGGELKRKERRSSHHRASS</sequence>
<dbReference type="HOGENOM" id="CLU_3203338_0_0_10"/>
<name>L1NGT4_9PORP</name>
<gene>
    <name evidence="1" type="ORF">HMPREF9134_00333</name>
</gene>
<dbReference type="AlphaFoldDB" id="L1NGT4"/>
<comment type="caution">
    <text evidence="1">The sequence shown here is derived from an EMBL/GenBank/DDBJ whole genome shotgun (WGS) entry which is preliminary data.</text>
</comment>
<proteinExistence type="predicted"/>
<accession>L1NGT4</accession>